<name>A0ABD0PA33_CIRMR</name>
<dbReference type="AlphaFoldDB" id="A0ABD0PA33"/>
<feature type="region of interest" description="Disordered" evidence="1">
    <location>
        <begin position="21"/>
        <end position="50"/>
    </location>
</feature>
<feature type="compositionally biased region" description="Basic and acidic residues" evidence="1">
    <location>
        <begin position="25"/>
        <end position="50"/>
    </location>
</feature>
<organism evidence="2 3">
    <name type="scientific">Cirrhinus mrigala</name>
    <name type="common">Mrigala</name>
    <dbReference type="NCBI Taxonomy" id="683832"/>
    <lineage>
        <taxon>Eukaryota</taxon>
        <taxon>Metazoa</taxon>
        <taxon>Chordata</taxon>
        <taxon>Craniata</taxon>
        <taxon>Vertebrata</taxon>
        <taxon>Euteleostomi</taxon>
        <taxon>Actinopterygii</taxon>
        <taxon>Neopterygii</taxon>
        <taxon>Teleostei</taxon>
        <taxon>Ostariophysi</taxon>
        <taxon>Cypriniformes</taxon>
        <taxon>Cyprinidae</taxon>
        <taxon>Labeoninae</taxon>
        <taxon>Labeonini</taxon>
        <taxon>Cirrhinus</taxon>
    </lineage>
</organism>
<gene>
    <name evidence="2" type="ORF">M9458_035529</name>
</gene>
<dbReference type="EMBL" id="JAMKFB020000017">
    <property type="protein sequence ID" value="KAL0170933.1"/>
    <property type="molecule type" value="Genomic_DNA"/>
</dbReference>
<evidence type="ECO:0000313" key="2">
    <source>
        <dbReference type="EMBL" id="KAL0170933.1"/>
    </source>
</evidence>
<evidence type="ECO:0000313" key="3">
    <source>
        <dbReference type="Proteomes" id="UP001529510"/>
    </source>
</evidence>
<keyword evidence="3" id="KW-1185">Reference proteome</keyword>
<proteinExistence type="predicted"/>
<sequence length="65" mass="7360">CVKRYGERLQRDHALNHMCNQSNGEARRAPEPAFSFKEEASTRRDAESMARDAAYRSLQGTMVTG</sequence>
<protein>
    <submittedName>
        <fullName evidence="2">Uncharacterized protein</fullName>
    </submittedName>
</protein>
<accession>A0ABD0PA33</accession>
<feature type="non-terminal residue" evidence="2">
    <location>
        <position position="1"/>
    </location>
</feature>
<comment type="caution">
    <text evidence="2">The sequence shown here is derived from an EMBL/GenBank/DDBJ whole genome shotgun (WGS) entry which is preliminary data.</text>
</comment>
<reference evidence="2 3" key="1">
    <citation type="submission" date="2024-05" db="EMBL/GenBank/DDBJ databases">
        <title>Genome sequencing and assembly of Indian major carp, Cirrhinus mrigala (Hamilton, 1822).</title>
        <authorList>
            <person name="Mohindra V."/>
            <person name="Chowdhury L.M."/>
            <person name="Lal K."/>
            <person name="Jena J.K."/>
        </authorList>
    </citation>
    <scope>NUCLEOTIDE SEQUENCE [LARGE SCALE GENOMIC DNA]</scope>
    <source>
        <strain evidence="2">CM1030</strain>
        <tissue evidence="2">Blood</tissue>
    </source>
</reference>
<feature type="non-terminal residue" evidence="2">
    <location>
        <position position="65"/>
    </location>
</feature>
<dbReference type="Proteomes" id="UP001529510">
    <property type="component" value="Unassembled WGS sequence"/>
</dbReference>
<evidence type="ECO:0000256" key="1">
    <source>
        <dbReference type="SAM" id="MobiDB-lite"/>
    </source>
</evidence>